<dbReference type="PANTHER" id="PTHR43531">
    <property type="entry name" value="PROTEIN ICFG"/>
    <property type="match status" value="1"/>
</dbReference>
<dbReference type="PANTHER" id="PTHR43531:SF14">
    <property type="entry name" value="METHYL-ACCEPTING CHEMOTAXIS PROTEIN I-RELATED"/>
    <property type="match status" value="1"/>
</dbReference>
<dbReference type="GO" id="GO:0004888">
    <property type="term" value="F:transmembrane signaling receptor activity"/>
    <property type="evidence" value="ECO:0007669"/>
    <property type="project" value="TreeGrafter"/>
</dbReference>
<feature type="domain" description="Methyl-accepting transducer" evidence="13">
    <location>
        <begin position="188"/>
        <end position="417"/>
    </location>
</feature>
<name>A0A9Q3YP28_9GAMM</name>
<evidence type="ECO:0000256" key="4">
    <source>
        <dbReference type="ARBA" id="ARBA00022500"/>
    </source>
</evidence>
<dbReference type="RefSeq" id="WP_228234200.1">
    <property type="nucleotide sequence ID" value="NZ_ARXL01000140.1"/>
</dbReference>
<dbReference type="InterPro" id="IPR004089">
    <property type="entry name" value="MCPsignal_dom"/>
</dbReference>
<protein>
    <submittedName>
        <fullName evidence="15">Methyl-accepting chemotaxis protein</fullName>
    </submittedName>
</protein>
<evidence type="ECO:0000313" key="16">
    <source>
        <dbReference type="Proteomes" id="UP001108027"/>
    </source>
</evidence>
<dbReference type="SMART" id="SM00283">
    <property type="entry name" value="MA"/>
    <property type="match status" value="1"/>
</dbReference>
<gene>
    <name evidence="15" type="ORF">LL252_12275</name>
</gene>
<keyword evidence="5 12" id="KW-0812">Transmembrane</keyword>
<dbReference type="SMART" id="SM00304">
    <property type="entry name" value="HAMP"/>
    <property type="match status" value="1"/>
</dbReference>
<evidence type="ECO:0000256" key="12">
    <source>
        <dbReference type="SAM" id="Phobius"/>
    </source>
</evidence>
<comment type="subcellular location">
    <subcellularLocation>
        <location evidence="1">Cell membrane</location>
        <topology evidence="1">Multi-pass membrane protein</topology>
    </subcellularLocation>
</comment>
<evidence type="ECO:0000313" key="15">
    <source>
        <dbReference type="EMBL" id="MCC4309346.1"/>
    </source>
</evidence>
<reference evidence="15" key="1">
    <citation type="submission" date="2021-10" db="EMBL/GenBank/DDBJ databases">
        <title>The diversity and Nitrogen Metabolism of Culturable Nitrate-Utilizing Bacteria Within the Oxygen Minimum Zone of the Changjiang (Yangtze River)Estuary.</title>
        <authorList>
            <person name="Zhang D."/>
            <person name="Zheng J."/>
            <person name="Liu S."/>
            <person name="He W."/>
        </authorList>
    </citation>
    <scope>NUCLEOTIDE SEQUENCE</scope>
    <source>
        <strain evidence="15">FXH-223</strain>
    </source>
</reference>
<evidence type="ECO:0000256" key="9">
    <source>
        <dbReference type="ARBA" id="ARBA00029447"/>
    </source>
</evidence>
<evidence type="ECO:0000256" key="6">
    <source>
        <dbReference type="ARBA" id="ARBA00022989"/>
    </source>
</evidence>
<dbReference type="InterPro" id="IPR003122">
    <property type="entry name" value="Tar_rcpt_lig-bd"/>
</dbReference>
<feature type="domain" description="HAMP" evidence="14">
    <location>
        <begin position="131"/>
        <end position="183"/>
    </location>
</feature>
<dbReference type="PROSITE" id="PS50111">
    <property type="entry name" value="CHEMOTAXIS_TRANSDUC_2"/>
    <property type="match status" value="1"/>
</dbReference>
<feature type="transmembrane region" description="Helical" evidence="12">
    <location>
        <begin position="16"/>
        <end position="37"/>
    </location>
</feature>
<evidence type="ECO:0000259" key="14">
    <source>
        <dbReference type="PROSITE" id="PS50885"/>
    </source>
</evidence>
<evidence type="ECO:0000256" key="8">
    <source>
        <dbReference type="ARBA" id="ARBA00023224"/>
    </source>
</evidence>
<dbReference type="GO" id="GO:0006935">
    <property type="term" value="P:chemotaxis"/>
    <property type="evidence" value="ECO:0007669"/>
    <property type="project" value="UniProtKB-KW"/>
</dbReference>
<feature type="transmembrane region" description="Helical" evidence="12">
    <location>
        <begin position="109"/>
        <end position="129"/>
    </location>
</feature>
<keyword evidence="3" id="KW-0488">Methylation</keyword>
<dbReference type="InterPro" id="IPR051310">
    <property type="entry name" value="MCP_chemotaxis"/>
</dbReference>
<evidence type="ECO:0000256" key="3">
    <source>
        <dbReference type="ARBA" id="ARBA00022481"/>
    </source>
</evidence>
<keyword evidence="2" id="KW-1003">Cell membrane</keyword>
<dbReference type="GO" id="GO:0007165">
    <property type="term" value="P:signal transduction"/>
    <property type="evidence" value="ECO:0007669"/>
    <property type="project" value="UniProtKB-KW"/>
</dbReference>
<dbReference type="EMBL" id="JAJGNA010000015">
    <property type="protein sequence ID" value="MCC4309346.1"/>
    <property type="molecule type" value="Genomic_DNA"/>
</dbReference>
<accession>A0A9Q3YP28</accession>
<keyword evidence="6 12" id="KW-1133">Transmembrane helix</keyword>
<dbReference type="SUPFAM" id="SSF58104">
    <property type="entry name" value="Methyl-accepting chemotaxis protein (MCP) signaling domain"/>
    <property type="match status" value="1"/>
</dbReference>
<dbReference type="CDD" id="cd06225">
    <property type="entry name" value="HAMP"/>
    <property type="match status" value="1"/>
</dbReference>
<dbReference type="Pfam" id="PF00672">
    <property type="entry name" value="HAMP"/>
    <property type="match status" value="1"/>
</dbReference>
<feature type="region of interest" description="Disordered" evidence="11">
    <location>
        <begin position="438"/>
        <end position="460"/>
    </location>
</feature>
<dbReference type="GO" id="GO:0005886">
    <property type="term" value="C:plasma membrane"/>
    <property type="evidence" value="ECO:0007669"/>
    <property type="project" value="UniProtKB-SubCell"/>
</dbReference>
<dbReference type="Pfam" id="PF02203">
    <property type="entry name" value="TarH"/>
    <property type="match status" value="1"/>
</dbReference>
<evidence type="ECO:0000256" key="2">
    <source>
        <dbReference type="ARBA" id="ARBA00022475"/>
    </source>
</evidence>
<dbReference type="Pfam" id="PF00015">
    <property type="entry name" value="MCPsignal"/>
    <property type="match status" value="1"/>
</dbReference>
<dbReference type="FunFam" id="1.10.287.950:FF:000001">
    <property type="entry name" value="Methyl-accepting chemotaxis sensory transducer"/>
    <property type="match status" value="1"/>
</dbReference>
<proteinExistence type="inferred from homology"/>
<evidence type="ECO:0000256" key="11">
    <source>
        <dbReference type="SAM" id="MobiDB-lite"/>
    </source>
</evidence>
<dbReference type="PROSITE" id="PS50885">
    <property type="entry name" value="HAMP"/>
    <property type="match status" value="1"/>
</dbReference>
<evidence type="ECO:0000256" key="1">
    <source>
        <dbReference type="ARBA" id="ARBA00004651"/>
    </source>
</evidence>
<dbReference type="AlphaFoldDB" id="A0A9Q3YP28"/>
<sequence length="460" mass="48713">MQALKRLDDLTVKTSWSLVLAAFAAMLLLIGAVSGYANHHNRDAFRALDRAHQQRTDTLRDAYETLLRETRALSPGQAEQAADQVLSASRTALDGRVADFEIMANRLDAVLAGVLLASLVLVAVVLWGITVNVIQPLRRVAAHCERLAAGDLSEPVERRGGNEIGQLYNGLGRMRDNLAAIVGQVRASSDTILDGARHIAAGNGGLSARFEQLAAALEQTSASMEELTATVANNDEHARRADELSQGASRVAHRGGEAVREVVTTMDEIRQGAERIRGITDRIEGIAFQTDLLAINAAVEAARAGQHGRGFAVVAGEVRALSQNTAALAKEITELVGDTVRHIERGGERVDQAGATMSEMLEAVDQVTGIMAAIRVASGEQTQGIGQASQAVLEMDRVTQANVGLVADAAGAAARLEGQADTLRREMAVFVLPQAPAAASARRQASVSSQPRQASVIETP</sequence>
<dbReference type="Proteomes" id="UP001108027">
    <property type="component" value="Unassembled WGS sequence"/>
</dbReference>
<keyword evidence="8 10" id="KW-0807">Transducer</keyword>
<evidence type="ECO:0000256" key="5">
    <source>
        <dbReference type="ARBA" id="ARBA00022692"/>
    </source>
</evidence>
<evidence type="ECO:0000256" key="10">
    <source>
        <dbReference type="PROSITE-ProRule" id="PRU00284"/>
    </source>
</evidence>
<comment type="caution">
    <text evidence="15">The sequence shown here is derived from an EMBL/GenBank/DDBJ whole genome shotgun (WGS) entry which is preliminary data.</text>
</comment>
<keyword evidence="7 12" id="KW-0472">Membrane</keyword>
<evidence type="ECO:0000259" key="13">
    <source>
        <dbReference type="PROSITE" id="PS50111"/>
    </source>
</evidence>
<organism evidence="15 16">
    <name type="scientific">Alloalcanivorax marinus</name>
    <dbReference type="NCBI Taxonomy" id="1177169"/>
    <lineage>
        <taxon>Bacteria</taxon>
        <taxon>Pseudomonadati</taxon>
        <taxon>Pseudomonadota</taxon>
        <taxon>Gammaproteobacteria</taxon>
        <taxon>Oceanospirillales</taxon>
        <taxon>Alcanivoracaceae</taxon>
        <taxon>Alloalcanivorax</taxon>
    </lineage>
</organism>
<keyword evidence="4" id="KW-0145">Chemotaxis</keyword>
<keyword evidence="16" id="KW-1185">Reference proteome</keyword>
<dbReference type="Gene3D" id="1.10.287.950">
    <property type="entry name" value="Methyl-accepting chemotaxis protein"/>
    <property type="match status" value="1"/>
</dbReference>
<dbReference type="InterPro" id="IPR003660">
    <property type="entry name" value="HAMP_dom"/>
</dbReference>
<comment type="similarity">
    <text evidence="9">Belongs to the methyl-accepting chemotaxis (MCP) protein family.</text>
</comment>
<evidence type="ECO:0000256" key="7">
    <source>
        <dbReference type="ARBA" id="ARBA00023136"/>
    </source>
</evidence>